<dbReference type="Proteomes" id="UP000509322">
    <property type="component" value="Chromosome 2"/>
</dbReference>
<proteinExistence type="predicted"/>
<sequence length="239" mass="27529">MRELDELKALGDAGKAVEMAAYHKAARVYLGVTVPAIDELARGWRAGLDVPGRVDLARRLWDSDVHEARIAAAKLLTQARIRPDEAVWELIAGWVPQFDTWAIADHAMKAGERRLLARPERLDEIEPWLDHPSYWVRRAALVGTLPWTHIRNPKPQDLERRERVLSWLARLADDREWFVQKAIGWWLRELSKHDPGRVRGWLAEHGARLKPFARREAGRWLPENRGRTGQDRPGADQLP</sequence>
<dbReference type="EMBL" id="RBLI01000001">
    <property type="protein sequence ID" value="RKS51460.1"/>
    <property type="molecule type" value="Genomic_DNA"/>
</dbReference>
<protein>
    <submittedName>
        <fullName evidence="4">DNA alkylation repair enzyme</fullName>
    </submittedName>
    <submittedName>
        <fullName evidence="3">DNA alkylation repair protein</fullName>
    </submittedName>
</protein>
<reference evidence="4 5" key="1">
    <citation type="submission" date="2018-10" db="EMBL/GenBank/DDBJ databases">
        <title>Genomic Encyclopedia of Archaeal and Bacterial Type Strains, Phase II (KMG-II): from individual species to whole genera.</title>
        <authorList>
            <person name="Goeker M."/>
        </authorList>
    </citation>
    <scope>NUCLEOTIDE SEQUENCE [LARGE SCALE GENOMIC DNA]</scope>
    <source>
        <strain evidence="5">ATCC 35512 / DSM 2944 / CIP 106514 / LMD 82.5 / NBRC 102493 / NCCB 82005 / GB17</strain>
        <strain evidence="4">DSM 2944</strain>
    </source>
</reference>
<dbReference type="Gene3D" id="1.25.10.90">
    <property type="match status" value="1"/>
</dbReference>
<evidence type="ECO:0000313" key="5">
    <source>
        <dbReference type="Proteomes" id="UP000273626"/>
    </source>
</evidence>
<evidence type="ECO:0000313" key="2">
    <source>
        <dbReference type="EMBL" id="QFG38044.1"/>
    </source>
</evidence>
<evidence type="ECO:0000313" key="7">
    <source>
        <dbReference type="Proteomes" id="UP000509322"/>
    </source>
</evidence>
<dbReference type="OrthoDB" id="9775346at2"/>
<evidence type="ECO:0000313" key="4">
    <source>
        <dbReference type="EMBL" id="RKS51460.1"/>
    </source>
</evidence>
<dbReference type="Proteomes" id="UP000326453">
    <property type="component" value="Chromosome 1"/>
</dbReference>
<evidence type="ECO:0000313" key="3">
    <source>
        <dbReference type="EMBL" id="QLH15599.1"/>
    </source>
</evidence>
<evidence type="ECO:0000256" key="1">
    <source>
        <dbReference type="SAM" id="MobiDB-lite"/>
    </source>
</evidence>
<name>A0A1I5H2X4_PARPN</name>
<dbReference type="RefSeq" id="WP_024843616.1">
    <property type="nucleotide sequence ID" value="NZ_CP038203.1"/>
</dbReference>
<dbReference type="PANTHER" id="PTHR34070">
    <property type="entry name" value="ARMADILLO-TYPE FOLD"/>
    <property type="match status" value="1"/>
</dbReference>
<dbReference type="Proteomes" id="UP000273626">
    <property type="component" value="Unassembled WGS sequence"/>
</dbReference>
<reference evidence="3 7" key="3">
    <citation type="submission" date="2020-07" db="EMBL/GenBank/DDBJ databases">
        <title>The complete genome of Paracoccus pantotrophus ACCC 10489.</title>
        <authorList>
            <person name="Si Y."/>
        </authorList>
    </citation>
    <scope>NUCLEOTIDE SEQUENCE [LARGE SCALE GENOMIC DNA]</scope>
    <source>
        <strain evidence="3 7">ACCC10489</strain>
    </source>
</reference>
<feature type="region of interest" description="Disordered" evidence="1">
    <location>
        <begin position="220"/>
        <end position="239"/>
    </location>
</feature>
<dbReference type="PANTHER" id="PTHR34070:SF1">
    <property type="entry name" value="DNA ALKYLATION REPAIR PROTEIN"/>
    <property type="match status" value="1"/>
</dbReference>
<dbReference type="AlphaFoldDB" id="A0A1I5H2X4"/>
<dbReference type="EMBL" id="CP044426">
    <property type="protein sequence ID" value="QFG38044.1"/>
    <property type="molecule type" value="Genomic_DNA"/>
</dbReference>
<gene>
    <name evidence="4" type="ORF">BDE18_0708</name>
    <name evidence="2" type="ORF">ESD82_18490</name>
    <name evidence="3" type="ORF">HYQ43_15650</name>
</gene>
<keyword evidence="5" id="KW-1185">Reference proteome</keyword>
<dbReference type="EMBL" id="CP058690">
    <property type="protein sequence ID" value="QLH15599.1"/>
    <property type="molecule type" value="Genomic_DNA"/>
</dbReference>
<dbReference type="SUPFAM" id="SSF48371">
    <property type="entry name" value="ARM repeat"/>
    <property type="match status" value="1"/>
</dbReference>
<dbReference type="Pfam" id="PF08713">
    <property type="entry name" value="DNA_alkylation"/>
    <property type="match status" value="1"/>
</dbReference>
<reference evidence="2 6" key="2">
    <citation type="submission" date="2019-01" db="EMBL/GenBank/DDBJ databases">
        <title>Complete Genome Sequence and Annotation of the Paracoccus pantotrophus type strain DSM 2944.</title>
        <authorList>
            <person name="Bockwoldt J.A."/>
            <person name="Zimmermann M."/>
            <person name="Tiso T."/>
            <person name="Blank L.M."/>
        </authorList>
    </citation>
    <scope>NUCLEOTIDE SEQUENCE [LARGE SCALE GENOMIC DNA]</scope>
    <source>
        <strain evidence="2 6">DSM 2944</strain>
    </source>
</reference>
<dbReference type="InterPro" id="IPR016024">
    <property type="entry name" value="ARM-type_fold"/>
</dbReference>
<dbReference type="CDD" id="cd06561">
    <property type="entry name" value="AlkD_like"/>
    <property type="match status" value="1"/>
</dbReference>
<dbReference type="GeneID" id="51372585"/>
<evidence type="ECO:0000313" key="6">
    <source>
        <dbReference type="Proteomes" id="UP000326453"/>
    </source>
</evidence>
<organism evidence="3 7">
    <name type="scientific">Paracoccus pantotrophus</name>
    <name type="common">Thiosphaera pantotropha</name>
    <dbReference type="NCBI Taxonomy" id="82367"/>
    <lineage>
        <taxon>Bacteria</taxon>
        <taxon>Pseudomonadati</taxon>
        <taxon>Pseudomonadota</taxon>
        <taxon>Alphaproteobacteria</taxon>
        <taxon>Rhodobacterales</taxon>
        <taxon>Paracoccaceae</taxon>
        <taxon>Paracoccus</taxon>
    </lineage>
</organism>
<dbReference type="InterPro" id="IPR014825">
    <property type="entry name" value="DNA_alkylation"/>
</dbReference>
<dbReference type="KEGG" id="ppan:ESD82_18490"/>
<accession>A0A1I5H2X4</accession>